<dbReference type="Proteomes" id="UP001172911">
    <property type="component" value="Unassembled WGS sequence"/>
</dbReference>
<evidence type="ECO:0000313" key="2">
    <source>
        <dbReference type="Proteomes" id="UP001172911"/>
    </source>
</evidence>
<dbReference type="AlphaFoldDB" id="A0AAW7ZDV8"/>
<dbReference type="EMBL" id="JARPTC010000014">
    <property type="protein sequence ID" value="MDO7787507.1"/>
    <property type="molecule type" value="Genomic_DNA"/>
</dbReference>
<dbReference type="RefSeq" id="WP_304542652.1">
    <property type="nucleotide sequence ID" value="NZ_JARPTC010000014.1"/>
</dbReference>
<reference evidence="1" key="2">
    <citation type="submission" date="2023-03" db="EMBL/GenBank/DDBJ databases">
        <authorList>
            <person name="Zhang Z."/>
        </authorList>
    </citation>
    <scope>NUCLEOTIDE SEQUENCE</scope>
    <source>
        <strain evidence="1">DSA</strain>
    </source>
</reference>
<comment type="caution">
    <text evidence="1">The sequence shown here is derived from an EMBL/GenBank/DDBJ whole genome shotgun (WGS) entry which is preliminary data.</text>
</comment>
<evidence type="ECO:0000313" key="1">
    <source>
        <dbReference type="EMBL" id="MDO7787507.1"/>
    </source>
</evidence>
<sequence length="100" mass="11035">MPNITPNLGLKKPLGNETVNRQAYNENLDLIDQNAAKKSELNAHLSGHLRVIVSQTPPESNASTYWFEDLGESIELAGGGLIIGNASMDNDKEIWFDRNI</sequence>
<accession>A0AAW7ZDV8</accession>
<proteinExistence type="predicted"/>
<protein>
    <submittedName>
        <fullName evidence="1">Uncharacterized protein</fullName>
    </submittedName>
</protein>
<gene>
    <name evidence="1" type="ORF">P6N53_09775</name>
</gene>
<organism evidence="1 2">
    <name type="scientific">Desulforamulus aquiferis</name>
    <dbReference type="NCBI Taxonomy" id="1397668"/>
    <lineage>
        <taxon>Bacteria</taxon>
        <taxon>Bacillati</taxon>
        <taxon>Bacillota</taxon>
        <taxon>Clostridia</taxon>
        <taxon>Eubacteriales</taxon>
        <taxon>Peptococcaceae</taxon>
        <taxon>Desulforamulus</taxon>
    </lineage>
</organism>
<keyword evidence="2" id="KW-1185">Reference proteome</keyword>
<name>A0AAW7ZDV8_9FIRM</name>
<reference evidence="1" key="1">
    <citation type="journal article" date="2023" name="J. Hazard. Mater.">
        <title>Anaerobic biodegradation of pyrene and benzo[a]pyrene by a new sulfate-reducing Desulforamulus aquiferis strain DSA.</title>
        <authorList>
            <person name="Zhang Z."/>
            <person name="Sun J."/>
            <person name="Gong X."/>
            <person name="Wang C."/>
            <person name="Wang H."/>
        </authorList>
    </citation>
    <scope>NUCLEOTIDE SEQUENCE</scope>
    <source>
        <strain evidence="1">DSA</strain>
    </source>
</reference>